<gene>
    <name evidence="1" type="ORF">DXH78_04270</name>
</gene>
<protein>
    <submittedName>
        <fullName evidence="1">Uncharacterized protein</fullName>
    </submittedName>
</protein>
<evidence type="ECO:0000313" key="2">
    <source>
        <dbReference type="Proteomes" id="UP000263993"/>
    </source>
</evidence>
<proteinExistence type="predicted"/>
<keyword evidence="2" id="KW-1185">Reference proteome</keyword>
<organism evidence="1 2">
    <name type="scientific">Undibacter mobilis</name>
    <dbReference type="NCBI Taxonomy" id="2292256"/>
    <lineage>
        <taxon>Bacteria</taxon>
        <taxon>Pseudomonadati</taxon>
        <taxon>Pseudomonadota</taxon>
        <taxon>Alphaproteobacteria</taxon>
        <taxon>Hyphomicrobiales</taxon>
        <taxon>Nitrobacteraceae</taxon>
        <taxon>Undibacter</taxon>
    </lineage>
</organism>
<evidence type="ECO:0000313" key="1">
    <source>
        <dbReference type="EMBL" id="RDV03868.1"/>
    </source>
</evidence>
<sequence>MLAGDRPPVNIVVQDNNYIFRLFRNCEIGRTRRLARTMGPKRDVCPRAGVRSGMAGSPDRCLTVPEVKPKTAAAFARHDI</sequence>
<dbReference type="AlphaFoldDB" id="A0A371B8G2"/>
<dbReference type="Proteomes" id="UP000263993">
    <property type="component" value="Unassembled WGS sequence"/>
</dbReference>
<comment type="caution">
    <text evidence="1">The sequence shown here is derived from an EMBL/GenBank/DDBJ whole genome shotgun (WGS) entry which is preliminary data.</text>
</comment>
<name>A0A371B8G2_9BRAD</name>
<reference evidence="2" key="1">
    <citation type="submission" date="2018-08" db="EMBL/GenBank/DDBJ databases">
        <authorList>
            <person name="Kim S.-J."/>
            <person name="Jung G.-Y."/>
        </authorList>
    </citation>
    <scope>NUCLEOTIDE SEQUENCE [LARGE SCALE GENOMIC DNA]</scope>
    <source>
        <strain evidence="2">GY_H</strain>
    </source>
</reference>
<dbReference type="EMBL" id="QRGO01000001">
    <property type="protein sequence ID" value="RDV03868.1"/>
    <property type="molecule type" value="Genomic_DNA"/>
</dbReference>
<accession>A0A371B8G2</accession>